<evidence type="ECO:0000256" key="1">
    <source>
        <dbReference type="SAM" id="MobiDB-lite"/>
    </source>
</evidence>
<comment type="caution">
    <text evidence="3">The sequence shown here is derived from an EMBL/GenBank/DDBJ whole genome shotgun (WGS) entry which is preliminary data.</text>
</comment>
<feature type="region of interest" description="Disordered" evidence="1">
    <location>
        <begin position="604"/>
        <end position="635"/>
    </location>
</feature>
<feature type="compositionally biased region" description="Basic and acidic residues" evidence="1">
    <location>
        <begin position="478"/>
        <end position="487"/>
    </location>
</feature>
<sequence length="635" mass="73031">MNVFMYLQSCFLFFYLIRMIVATNVQDENTHERMMIPYKSVYGVPSKCKGTSNHQTTEEKYQICQINAINKWKITLKHYYTESWNFCCFVYDVLECETKVLSECDEDYSDINDKETRRLFDKSCQPIMANNPCSKSEGGGKDWIWKGLGIAAGAGLLLYLIYVCVQFWRKEYNTELKALEAYKAEKFQKYYEKEFVLAVYDNEVENLNKQRFTNASAQTNEDGEAQPIQKTKISNHISRQSRKIIRISWEEFNEDRTKYYEKPTGVLAKSKKFFTRLWSEKNVNNEELMKKEELIRSEARRQFENIQPGKLKSLVVAEDENTDSLLAKTLNILNQEQVAVHEFELTLERPTSDDQTDKIGETKNKVVDTKLKQISESVQDPDSNKQLKAANDQTNNQKGKIEKAKKKLVDFKLKNIFGSTQETDSNKQIKAAANDQKQTRGKIEKTKNKLVENTKLKQKSESIQETDSNKQIKAANDQTDKIGETKNKLVDTKLKQISESNQETDSNKQLNDDSMNEKISQAANDQAAKIPKNTSAIIKADPIKSKIDSTNKQGDKIMQLLTGMLSNDGLDTNMPQTSNYVKKVKANYKTDNEEIYIESTLENISSTSPSEAKKEKKQTECCIPETTEIKTSRNE</sequence>
<name>A0ABQ8JI45_DERPT</name>
<reference evidence="3 4" key="1">
    <citation type="journal article" date="2018" name="J. Allergy Clin. Immunol.">
        <title>High-quality assembly of Dermatophagoides pteronyssinus genome and transcriptome reveals a wide range of novel allergens.</title>
        <authorList>
            <person name="Liu X.Y."/>
            <person name="Yang K.Y."/>
            <person name="Wang M.Q."/>
            <person name="Kwok J.S."/>
            <person name="Zeng X."/>
            <person name="Yang Z."/>
            <person name="Xiao X.J."/>
            <person name="Lau C.P."/>
            <person name="Li Y."/>
            <person name="Huang Z.M."/>
            <person name="Ba J.G."/>
            <person name="Yim A.K."/>
            <person name="Ouyang C.Y."/>
            <person name="Ngai S.M."/>
            <person name="Chan T.F."/>
            <person name="Leung E.L."/>
            <person name="Liu L."/>
            <person name="Liu Z.G."/>
            <person name="Tsui S.K."/>
        </authorList>
    </citation>
    <scope>NUCLEOTIDE SEQUENCE [LARGE SCALE GENOMIC DNA]</scope>
    <source>
        <strain evidence="3">Derp</strain>
    </source>
</reference>
<feature type="transmembrane region" description="Helical" evidence="2">
    <location>
        <begin position="6"/>
        <end position="25"/>
    </location>
</feature>
<feature type="region of interest" description="Disordered" evidence="1">
    <location>
        <begin position="423"/>
        <end position="487"/>
    </location>
</feature>
<feature type="transmembrane region" description="Helical" evidence="2">
    <location>
        <begin position="143"/>
        <end position="168"/>
    </location>
</feature>
<organism evidence="3 4">
    <name type="scientific">Dermatophagoides pteronyssinus</name>
    <name type="common">European house dust mite</name>
    <dbReference type="NCBI Taxonomy" id="6956"/>
    <lineage>
        <taxon>Eukaryota</taxon>
        <taxon>Metazoa</taxon>
        <taxon>Ecdysozoa</taxon>
        <taxon>Arthropoda</taxon>
        <taxon>Chelicerata</taxon>
        <taxon>Arachnida</taxon>
        <taxon>Acari</taxon>
        <taxon>Acariformes</taxon>
        <taxon>Sarcoptiformes</taxon>
        <taxon>Astigmata</taxon>
        <taxon>Psoroptidia</taxon>
        <taxon>Analgoidea</taxon>
        <taxon>Pyroglyphidae</taxon>
        <taxon>Dermatophagoidinae</taxon>
        <taxon>Dermatophagoides</taxon>
    </lineage>
</organism>
<gene>
    <name evidence="3" type="ORF">DERP_002442</name>
</gene>
<proteinExistence type="predicted"/>
<feature type="compositionally biased region" description="Polar residues" evidence="1">
    <location>
        <begin position="375"/>
        <end position="398"/>
    </location>
</feature>
<evidence type="ECO:0000313" key="4">
    <source>
        <dbReference type="Proteomes" id="UP000887458"/>
    </source>
</evidence>
<keyword evidence="4" id="KW-1185">Reference proteome</keyword>
<keyword evidence="2" id="KW-1133">Transmembrane helix</keyword>
<keyword evidence="2" id="KW-0472">Membrane</keyword>
<dbReference type="EMBL" id="NJHN03000037">
    <property type="protein sequence ID" value="KAH9422147.1"/>
    <property type="molecule type" value="Genomic_DNA"/>
</dbReference>
<protein>
    <submittedName>
        <fullName evidence="3">Uncharacterized protein</fullName>
    </submittedName>
</protein>
<dbReference type="Proteomes" id="UP000887458">
    <property type="component" value="Unassembled WGS sequence"/>
</dbReference>
<keyword evidence="2" id="KW-0812">Transmembrane</keyword>
<accession>A0ABQ8JI45</accession>
<evidence type="ECO:0000256" key="2">
    <source>
        <dbReference type="SAM" id="Phobius"/>
    </source>
</evidence>
<reference evidence="3 4" key="2">
    <citation type="journal article" date="2022" name="Mol. Biol. Evol.">
        <title>Comparative Genomics Reveals Insights into the Divergent Evolution of Astigmatic Mites and Household Pest Adaptations.</title>
        <authorList>
            <person name="Xiong Q."/>
            <person name="Wan A.T."/>
            <person name="Liu X."/>
            <person name="Fung C.S."/>
            <person name="Xiao X."/>
            <person name="Malainual N."/>
            <person name="Hou J."/>
            <person name="Wang L."/>
            <person name="Wang M."/>
            <person name="Yang K.Y."/>
            <person name="Cui Y."/>
            <person name="Leung E.L."/>
            <person name="Nong W."/>
            <person name="Shin S.K."/>
            <person name="Au S.W."/>
            <person name="Jeong K.Y."/>
            <person name="Chew F.T."/>
            <person name="Hui J.H."/>
            <person name="Leung T.F."/>
            <person name="Tungtrongchitr A."/>
            <person name="Zhong N."/>
            <person name="Liu Z."/>
            <person name="Tsui S.K."/>
        </authorList>
    </citation>
    <scope>NUCLEOTIDE SEQUENCE [LARGE SCALE GENOMIC DNA]</scope>
    <source>
        <strain evidence="3">Derp</strain>
    </source>
</reference>
<feature type="region of interest" description="Disordered" evidence="1">
    <location>
        <begin position="375"/>
        <end position="401"/>
    </location>
</feature>
<evidence type="ECO:0000313" key="3">
    <source>
        <dbReference type="EMBL" id="KAH9422147.1"/>
    </source>
</evidence>
<feature type="compositionally biased region" description="Basic and acidic residues" evidence="1">
    <location>
        <begin position="437"/>
        <end position="470"/>
    </location>
</feature>